<evidence type="ECO:0000256" key="4">
    <source>
        <dbReference type="ARBA" id="ARBA00045241"/>
    </source>
</evidence>
<accession>A0A087TWV9</accession>
<sequence length="255" mass="29519">MLSHSELVLKLKECQQIVNAPESVLLNASVLIHAKTILECWIDKLTNLNADDFEKKPLQNLLLNKDEKLSRFRLQEKMLSTIQNKRSKFESLRNEIVSNLYAFFGDIRPPSTFPFHEIFYFDDVSSLKKHLLTVPKITLCRTLSNPHRCLKCNCCKIIETGEIRPSMPDIAVLYKLHLESGKMINLCDWLTAFKSIKDKEVEIKAKLKNGKKRKLNDSELNIRFIQAASELELLGFIKPTKRKTDHVSRLTFVTF</sequence>
<dbReference type="GO" id="GO:0005664">
    <property type="term" value="C:nuclear origin of replication recognition complex"/>
    <property type="evidence" value="ECO:0007669"/>
    <property type="project" value="InterPro"/>
</dbReference>
<dbReference type="GO" id="GO:0005656">
    <property type="term" value="C:nuclear pre-replicative complex"/>
    <property type="evidence" value="ECO:0007669"/>
    <property type="project" value="TreeGrafter"/>
</dbReference>
<dbReference type="Pfam" id="PF18137">
    <property type="entry name" value="WHD_ORC"/>
    <property type="match status" value="1"/>
</dbReference>
<evidence type="ECO:0000256" key="1">
    <source>
        <dbReference type="ARBA" id="ARBA00019085"/>
    </source>
</evidence>
<comment type="function">
    <text evidence="4">Component of the origin recognition complex (ORC) that binds origins of replication. DNA-binding is ATP-dependent. The specific DNA sequences that define origins of replication have not been identified yet. ORC is required to assemble the pre-replication complex necessary to initiate DNA replication. Binds histone H3 and H4 trimethylation marks H3K9me3, H3K27me3 and H4K20me3.</text>
</comment>
<dbReference type="EMBL" id="KK117116">
    <property type="protein sequence ID" value="KFM69598.1"/>
    <property type="molecule type" value="Genomic_DNA"/>
</dbReference>
<dbReference type="AlphaFoldDB" id="A0A087TWV9"/>
<dbReference type="Proteomes" id="UP000054359">
    <property type="component" value="Unassembled WGS sequence"/>
</dbReference>
<name>A0A087TWV9_STEMI</name>
<comment type="subunit">
    <text evidence="3">Component of ORC, a complex composed of at least 6 subunits: ORC1, ORC2, ORC3, ORC4, ORC5 and ORC6. ORC is regulated in a cell-cycle dependent manner. It is sequentially assembled at the exit from anaphase of mitosis and disassembled as cells enter S phase.</text>
</comment>
<evidence type="ECO:0000256" key="3">
    <source>
        <dbReference type="ARBA" id="ARBA00026084"/>
    </source>
</evidence>
<dbReference type="OrthoDB" id="6416521at2759"/>
<dbReference type="Pfam" id="PF19675">
    <property type="entry name" value="ORC3_ins"/>
    <property type="match status" value="1"/>
</dbReference>
<keyword evidence="2" id="KW-0597">Phosphoprotein</keyword>
<evidence type="ECO:0000259" key="5">
    <source>
        <dbReference type="Pfam" id="PF18137"/>
    </source>
</evidence>
<protein>
    <recommendedName>
        <fullName evidence="1">Origin recognition complex subunit 3</fullName>
    </recommendedName>
</protein>
<feature type="domain" description="Origin recognition complex subunit 3 winged helix C-terminal" evidence="5">
    <location>
        <begin position="139"/>
        <end position="252"/>
    </location>
</feature>
<dbReference type="GO" id="GO:0031261">
    <property type="term" value="C:DNA replication preinitiation complex"/>
    <property type="evidence" value="ECO:0007669"/>
    <property type="project" value="TreeGrafter"/>
</dbReference>
<evidence type="ECO:0000256" key="2">
    <source>
        <dbReference type="ARBA" id="ARBA00022553"/>
    </source>
</evidence>
<gene>
    <name evidence="7" type="ORF">X975_23188</name>
</gene>
<evidence type="ECO:0000259" key="6">
    <source>
        <dbReference type="Pfam" id="PF19675"/>
    </source>
</evidence>
<organism evidence="7 8">
    <name type="scientific">Stegodyphus mimosarum</name>
    <name type="common">African social velvet spider</name>
    <dbReference type="NCBI Taxonomy" id="407821"/>
    <lineage>
        <taxon>Eukaryota</taxon>
        <taxon>Metazoa</taxon>
        <taxon>Ecdysozoa</taxon>
        <taxon>Arthropoda</taxon>
        <taxon>Chelicerata</taxon>
        <taxon>Arachnida</taxon>
        <taxon>Araneae</taxon>
        <taxon>Araneomorphae</taxon>
        <taxon>Entelegynae</taxon>
        <taxon>Eresoidea</taxon>
        <taxon>Eresidae</taxon>
        <taxon>Stegodyphus</taxon>
    </lineage>
</organism>
<dbReference type="PANTHER" id="PTHR12748:SF0">
    <property type="entry name" value="ORIGIN RECOGNITION COMPLEX SUBUNIT 3"/>
    <property type="match status" value="1"/>
</dbReference>
<dbReference type="GO" id="GO:0003688">
    <property type="term" value="F:DNA replication origin binding"/>
    <property type="evidence" value="ECO:0007669"/>
    <property type="project" value="TreeGrafter"/>
</dbReference>
<dbReference type="CDD" id="cd20704">
    <property type="entry name" value="Orc3"/>
    <property type="match status" value="1"/>
</dbReference>
<evidence type="ECO:0000313" key="7">
    <source>
        <dbReference type="EMBL" id="KFM69598.1"/>
    </source>
</evidence>
<dbReference type="STRING" id="407821.A0A087TWV9"/>
<keyword evidence="8" id="KW-1185">Reference proteome</keyword>
<dbReference type="GO" id="GO:0006270">
    <property type="term" value="P:DNA replication initiation"/>
    <property type="evidence" value="ECO:0007669"/>
    <property type="project" value="TreeGrafter"/>
</dbReference>
<feature type="domain" description="Origin recognition complex subunit 3 insertion" evidence="6">
    <location>
        <begin position="1"/>
        <end position="124"/>
    </location>
</feature>
<evidence type="ECO:0000313" key="8">
    <source>
        <dbReference type="Proteomes" id="UP000054359"/>
    </source>
</evidence>
<proteinExistence type="predicted"/>
<reference evidence="7 8" key="1">
    <citation type="submission" date="2013-11" db="EMBL/GenBank/DDBJ databases">
        <title>Genome sequencing of Stegodyphus mimosarum.</title>
        <authorList>
            <person name="Bechsgaard J."/>
        </authorList>
    </citation>
    <scope>NUCLEOTIDE SEQUENCE [LARGE SCALE GENOMIC DNA]</scope>
</reference>
<dbReference type="InterPro" id="IPR045663">
    <property type="entry name" value="ORC3_ins"/>
</dbReference>
<dbReference type="InterPro" id="IPR040855">
    <property type="entry name" value="ORC_WH_C"/>
</dbReference>
<feature type="non-terminal residue" evidence="7">
    <location>
        <position position="255"/>
    </location>
</feature>
<dbReference type="PANTHER" id="PTHR12748">
    <property type="entry name" value="ORIGIN RECOGNITION COMPLEX SUBUNIT 3"/>
    <property type="match status" value="1"/>
</dbReference>
<dbReference type="InterPro" id="IPR020795">
    <property type="entry name" value="ORC3"/>
</dbReference>